<keyword evidence="1" id="KW-0812">Transmembrane</keyword>
<dbReference type="RefSeq" id="WP_377395574.1">
    <property type="nucleotide sequence ID" value="NZ_JBHSAN010000054.1"/>
</dbReference>
<evidence type="ECO:0000313" key="3">
    <source>
        <dbReference type="Proteomes" id="UP001597478"/>
    </source>
</evidence>
<keyword evidence="1" id="KW-0472">Membrane</keyword>
<accession>A0ABW5WHB8</accession>
<dbReference type="Proteomes" id="UP001597478">
    <property type="component" value="Unassembled WGS sequence"/>
</dbReference>
<reference evidence="3" key="1">
    <citation type="journal article" date="2019" name="Int. J. Syst. Evol. Microbiol.">
        <title>The Global Catalogue of Microorganisms (GCM) 10K type strain sequencing project: providing services to taxonomists for standard genome sequencing and annotation.</title>
        <authorList>
            <consortium name="The Broad Institute Genomics Platform"/>
            <consortium name="The Broad Institute Genome Sequencing Center for Infectious Disease"/>
            <person name="Wu L."/>
            <person name="Ma J."/>
        </authorList>
    </citation>
    <scope>NUCLEOTIDE SEQUENCE [LARGE SCALE GENOMIC DNA]</scope>
    <source>
        <strain evidence="3">IBRC-M 10906</strain>
    </source>
</reference>
<keyword evidence="1" id="KW-1133">Transmembrane helix</keyword>
<keyword evidence="3" id="KW-1185">Reference proteome</keyword>
<comment type="caution">
    <text evidence="2">The sequence shown here is derived from an EMBL/GenBank/DDBJ whole genome shotgun (WGS) entry which is preliminary data.</text>
</comment>
<organism evidence="2 3">
    <name type="scientific">Prauserella oleivorans</name>
    <dbReference type="NCBI Taxonomy" id="1478153"/>
    <lineage>
        <taxon>Bacteria</taxon>
        <taxon>Bacillati</taxon>
        <taxon>Actinomycetota</taxon>
        <taxon>Actinomycetes</taxon>
        <taxon>Pseudonocardiales</taxon>
        <taxon>Pseudonocardiaceae</taxon>
        <taxon>Prauserella</taxon>
    </lineage>
</organism>
<evidence type="ECO:0000256" key="1">
    <source>
        <dbReference type="SAM" id="Phobius"/>
    </source>
</evidence>
<evidence type="ECO:0000313" key="2">
    <source>
        <dbReference type="EMBL" id="MFD2802891.1"/>
    </source>
</evidence>
<sequence>MVGNILIYLVAVALPSVVFSLVLAIPRLVDKYARRREPPPPVPPVERLAADLRRVHRSLVALAPDAPVVRRRATIEAYDTLLAQACQAVRVPHQLDTVDGIEREIERLRVEEALRGAGLAIR</sequence>
<proteinExistence type="predicted"/>
<dbReference type="EMBL" id="JBHUOF010000049">
    <property type="protein sequence ID" value="MFD2802891.1"/>
    <property type="molecule type" value="Genomic_DNA"/>
</dbReference>
<feature type="transmembrane region" description="Helical" evidence="1">
    <location>
        <begin position="6"/>
        <end position="26"/>
    </location>
</feature>
<gene>
    <name evidence="2" type="ORF">ACFS2C_26200</name>
</gene>
<name>A0ABW5WHB8_9PSEU</name>
<protein>
    <submittedName>
        <fullName evidence="2">Uncharacterized protein</fullName>
    </submittedName>
</protein>